<dbReference type="EMBL" id="CP001678">
    <property type="protein sequence ID" value="ACT59644.1"/>
    <property type="molecule type" value="Genomic_DNA"/>
</dbReference>
<evidence type="ECO:0008006" key="4">
    <source>
        <dbReference type="Google" id="ProtNLM"/>
    </source>
</evidence>
<dbReference type="AlphaFoldDB" id="C6XKS7"/>
<reference evidence="3" key="1">
    <citation type="journal article" date="2011" name="J. Bacteriol.">
        <title>Genome sequences of eight morphologically diverse alphaproteobacteria.</title>
        <authorList>
            <consortium name="US DOE Joint Genome Institute"/>
            <person name="Brown P.J."/>
            <person name="Kysela D.T."/>
            <person name="Buechlein A."/>
            <person name="Hemmerich C."/>
            <person name="Brun Y.V."/>
        </authorList>
    </citation>
    <scope>NUCLEOTIDE SEQUENCE [LARGE SCALE GENOMIC DNA]</scope>
    <source>
        <strain evidence="3">ATCC 49814 / DSM 5838 / IFAM 1418</strain>
    </source>
</reference>
<dbReference type="OrthoDB" id="247330at2"/>
<dbReference type="HOGENOM" id="CLU_703644_0_0_5"/>
<dbReference type="STRING" id="582402.Hbal_1960"/>
<organism evidence="2 3">
    <name type="scientific">Hirschia baltica (strain ATCC 49814 / DSM 5838 / IFAM 1418)</name>
    <dbReference type="NCBI Taxonomy" id="582402"/>
    <lineage>
        <taxon>Bacteria</taxon>
        <taxon>Pseudomonadati</taxon>
        <taxon>Pseudomonadota</taxon>
        <taxon>Alphaproteobacteria</taxon>
        <taxon>Hyphomonadales</taxon>
        <taxon>Hyphomonadaceae</taxon>
        <taxon>Hirschia</taxon>
    </lineage>
</organism>
<sequence length="400" mass="43997">MNTPTSLSTQSPTALQYLDKAVGGLRNLGIMPEGKNETAPIVALLEQIADLAPDKTAAIARTLDQMSTFNDIVREHISGVTVGERYEGITTAFNSIRDDSKSLVDQYSDGKISTMERVSNVWMKMTRGDVASRFGKIKDLYLEVQAESANQIDKEKQILEAYLDFRGALKQSEVLALEVLQNAEAKLEAAKDVVAEALKDVTDYVGHDAARRANLELVRDEKLRKLQSEEKRYQIAKDLSDNITIGYNTSEVIMARLVQTTSAKERIYAQSVSFFSTNEVVLTALTASFTGLHGLHESTQTLEAMKKGVNESLETLADIGGKVQEAALKAGYGPTVSAASVKMLVDSVVNYQIRSQEIIKEMRVLATENSEEIRESVEDGKRRLTRLVQDGASNALLPKT</sequence>
<feature type="coiled-coil region" evidence="1">
    <location>
        <begin position="180"/>
        <end position="232"/>
    </location>
</feature>
<dbReference type="RefSeq" id="WP_015827794.1">
    <property type="nucleotide sequence ID" value="NC_012982.1"/>
</dbReference>
<dbReference type="eggNOG" id="ENOG502Z9KD">
    <property type="taxonomic scope" value="Bacteria"/>
</dbReference>
<accession>C6XKS7</accession>
<dbReference type="KEGG" id="hba:Hbal_1960"/>
<keyword evidence="1" id="KW-0175">Coiled coil</keyword>
<keyword evidence="3" id="KW-1185">Reference proteome</keyword>
<gene>
    <name evidence="2" type="ordered locus">Hbal_1960</name>
</gene>
<name>C6XKS7_HIRBI</name>
<dbReference type="Proteomes" id="UP000002745">
    <property type="component" value="Chromosome"/>
</dbReference>
<evidence type="ECO:0000313" key="3">
    <source>
        <dbReference type="Proteomes" id="UP000002745"/>
    </source>
</evidence>
<protein>
    <recommendedName>
        <fullName evidence="4">Cell surface protein</fullName>
    </recommendedName>
</protein>
<proteinExistence type="predicted"/>
<evidence type="ECO:0000313" key="2">
    <source>
        <dbReference type="EMBL" id="ACT59644.1"/>
    </source>
</evidence>
<evidence type="ECO:0000256" key="1">
    <source>
        <dbReference type="SAM" id="Coils"/>
    </source>
</evidence>